<accession>A0A9W6ERB9</accession>
<name>A0A9W6ERB9_ASPTU</name>
<dbReference type="EMBL" id="BRPE01000016">
    <property type="protein sequence ID" value="GLA89204.1"/>
    <property type="molecule type" value="Genomic_DNA"/>
</dbReference>
<dbReference type="AlphaFoldDB" id="A0A9W6ERB9"/>
<comment type="caution">
    <text evidence="2">The sequence shown here is derived from an EMBL/GenBank/DDBJ whole genome shotgun (WGS) entry which is preliminary data.</text>
</comment>
<evidence type="ECO:0000313" key="2">
    <source>
        <dbReference type="EMBL" id="GLA89204.1"/>
    </source>
</evidence>
<keyword evidence="1" id="KW-0732">Signal</keyword>
<reference evidence="2" key="1">
    <citation type="submission" date="2022-07" db="EMBL/GenBank/DDBJ databases">
        <title>Taxonomy of Aspergillus series Nigri: significant species reduction supported by multi-species coalescent approaches.</title>
        <authorList>
            <person name="Bian C."/>
            <person name="Kusuya Y."/>
            <person name="Sklenar F."/>
            <person name="D'hooge E."/>
            <person name="Yaguchi T."/>
            <person name="Takahashi H."/>
            <person name="Hubka V."/>
        </authorList>
    </citation>
    <scope>NUCLEOTIDE SEQUENCE</scope>
    <source>
        <strain evidence="2">IFM 56815</strain>
    </source>
</reference>
<sequence length="110" mass="11798">MFFNKPSILAATLAIFASGVVSQIIEIGYGSSASDTYQQKVELQQLTGLDRPGGYTYFSTSATCDLYDSPEDDPVLRGVSGSREIPTTYINGVYCYTGETKEGDGEGDAE</sequence>
<evidence type="ECO:0000313" key="3">
    <source>
        <dbReference type="Proteomes" id="UP001144157"/>
    </source>
</evidence>
<feature type="signal peptide" evidence="1">
    <location>
        <begin position="1"/>
        <end position="22"/>
    </location>
</feature>
<evidence type="ECO:0000256" key="1">
    <source>
        <dbReference type="SAM" id="SignalP"/>
    </source>
</evidence>
<protein>
    <submittedName>
        <fullName evidence="2">Uncharacterized protein</fullName>
    </submittedName>
</protein>
<feature type="chain" id="PRO_5040911035" evidence="1">
    <location>
        <begin position="23"/>
        <end position="110"/>
    </location>
</feature>
<dbReference type="Proteomes" id="UP001144157">
    <property type="component" value="Unassembled WGS sequence"/>
</dbReference>
<organism evidence="2 3">
    <name type="scientific">Aspergillus tubingensis</name>
    <dbReference type="NCBI Taxonomy" id="5068"/>
    <lineage>
        <taxon>Eukaryota</taxon>
        <taxon>Fungi</taxon>
        <taxon>Dikarya</taxon>
        <taxon>Ascomycota</taxon>
        <taxon>Pezizomycotina</taxon>
        <taxon>Eurotiomycetes</taxon>
        <taxon>Eurotiomycetidae</taxon>
        <taxon>Eurotiales</taxon>
        <taxon>Aspergillaceae</taxon>
        <taxon>Aspergillus</taxon>
        <taxon>Aspergillus subgen. Circumdati</taxon>
    </lineage>
</organism>
<proteinExistence type="predicted"/>
<gene>
    <name evidence="2" type="ORF">AtubIFM56815_003676</name>
</gene>